<reference evidence="2 3" key="3">
    <citation type="submission" date="2008-05" db="EMBL/GenBank/DDBJ databases">
        <authorList>
            <person name="Fulton L."/>
            <person name="Clifton S."/>
            <person name="Fulton B."/>
            <person name="Xu J."/>
            <person name="Minx P."/>
            <person name="Pepin K.H."/>
            <person name="Johnson M."/>
            <person name="Thiruvilangam P."/>
            <person name="Bhonagiri V."/>
            <person name="Nash W.E."/>
            <person name="Mardis E.R."/>
            <person name="Wilson R.K."/>
        </authorList>
    </citation>
    <scope>NUCLEOTIDE SEQUENCE [LARGE SCALE GENOMIC DNA]</scope>
    <source>
        <strain evidence="2 3">ATCC 25827</strain>
    </source>
</reference>
<comment type="caution">
    <text evidence="2">The sequence shown here is derived from an EMBL/GenBank/DDBJ whole genome shotgun (WGS) entry which is preliminary data.</text>
</comment>
<dbReference type="SFLD" id="SFLDG01150">
    <property type="entry name" value="Main.1:_Beta-like"/>
    <property type="match status" value="1"/>
</dbReference>
<dbReference type="CDD" id="cd03046">
    <property type="entry name" value="GST_N_GTT1_like"/>
    <property type="match status" value="1"/>
</dbReference>
<accession>A0AA87CPJ3</accession>
<dbReference type="Proteomes" id="UP000004506">
    <property type="component" value="Unassembled WGS sequence"/>
</dbReference>
<dbReference type="CDD" id="cd03207">
    <property type="entry name" value="GST_C_8"/>
    <property type="match status" value="1"/>
</dbReference>
<proteinExistence type="predicted"/>
<gene>
    <name evidence="2" type="ORF">PROSTU_04103</name>
</gene>
<dbReference type="SFLD" id="SFLDG00358">
    <property type="entry name" value="Main_(cytGST)"/>
    <property type="match status" value="1"/>
</dbReference>
<dbReference type="InterPro" id="IPR040079">
    <property type="entry name" value="Glutathione_S-Trfase"/>
</dbReference>
<reference evidence="3" key="1">
    <citation type="submission" date="2008-04" db="EMBL/GenBank/DDBJ databases">
        <title>Draft genome sequence of Providencia stuartii (ATCC 25827).</title>
        <authorList>
            <person name="Sudarsanam P."/>
            <person name="Ley R."/>
            <person name="Guruge J."/>
            <person name="Turnbaugh P.J."/>
            <person name="Mahowald M."/>
            <person name="Liep D."/>
            <person name="Gordon J."/>
        </authorList>
    </citation>
    <scope>NUCLEOTIDE SEQUENCE [LARGE SCALE GENOMIC DNA]</scope>
    <source>
        <strain evidence="3">ATCC 25827</strain>
    </source>
</reference>
<dbReference type="SUPFAM" id="SSF47616">
    <property type="entry name" value="GST C-terminal domain-like"/>
    <property type="match status" value="1"/>
</dbReference>
<sequence length="211" mass="23540">MIATQLNHKEKAMSSLTLYTNSMSRGNTVDLLFKLLDVPYQRIELEYGEQMHTAEYLAINPMGKVPALVDGEHIITETAAICVYLADKFIEKGLAPAFNSPQRAAYYRWFFFTAGPIEAAFTTHAMGLQLDEAQQKMSGFGSFKRVMDCLETGLSNAAPYICGQQLTAIDVYVGAFLLFMEKINFIENSAVINHYLDTLKSHPKFAKSIAS</sequence>
<feature type="domain" description="GST N-terminal" evidence="1">
    <location>
        <begin position="13"/>
        <end position="93"/>
    </location>
</feature>
<dbReference type="PANTHER" id="PTHR44051">
    <property type="entry name" value="GLUTATHIONE S-TRANSFERASE-RELATED"/>
    <property type="match status" value="1"/>
</dbReference>
<protein>
    <submittedName>
        <fullName evidence="2">Glutathione S-transferase, N-terminal domain protein</fullName>
    </submittedName>
</protein>
<reference evidence="3" key="2">
    <citation type="submission" date="2008-04" db="EMBL/GenBank/DDBJ databases">
        <title>Draft genome sequence of Providencia stuartii(ATCC 25827).</title>
        <authorList>
            <person name="Sudarsanam P."/>
            <person name="Ley R."/>
            <person name="Guruge J."/>
            <person name="Turnbaugh P.J."/>
            <person name="Mahowald M."/>
            <person name="Liep D."/>
            <person name="Gordon J."/>
        </authorList>
    </citation>
    <scope>NUCLEOTIDE SEQUENCE [LARGE SCALE GENOMIC DNA]</scope>
    <source>
        <strain evidence="3">ATCC 25827</strain>
    </source>
</reference>
<dbReference type="EMBL" id="ABJD02000103">
    <property type="protein sequence ID" value="EDU58051.1"/>
    <property type="molecule type" value="Genomic_DNA"/>
</dbReference>
<evidence type="ECO:0000313" key="3">
    <source>
        <dbReference type="Proteomes" id="UP000004506"/>
    </source>
</evidence>
<dbReference type="Gene3D" id="1.20.1050.10">
    <property type="match status" value="1"/>
</dbReference>
<evidence type="ECO:0000259" key="1">
    <source>
        <dbReference type="PROSITE" id="PS50404"/>
    </source>
</evidence>
<dbReference type="AlphaFoldDB" id="A0AA87CPJ3"/>
<dbReference type="Gene3D" id="3.40.30.10">
    <property type="entry name" value="Glutaredoxin"/>
    <property type="match status" value="1"/>
</dbReference>
<dbReference type="SUPFAM" id="SSF52833">
    <property type="entry name" value="Thioredoxin-like"/>
    <property type="match status" value="1"/>
</dbReference>
<evidence type="ECO:0000313" key="2">
    <source>
        <dbReference type="EMBL" id="EDU58051.1"/>
    </source>
</evidence>
<dbReference type="PROSITE" id="PS50404">
    <property type="entry name" value="GST_NTER"/>
    <property type="match status" value="1"/>
</dbReference>
<dbReference type="PANTHER" id="PTHR44051:SF8">
    <property type="entry name" value="GLUTATHIONE S-TRANSFERASE GSTA"/>
    <property type="match status" value="1"/>
</dbReference>
<dbReference type="InterPro" id="IPR036249">
    <property type="entry name" value="Thioredoxin-like_sf"/>
</dbReference>
<organism evidence="2 3">
    <name type="scientific">Providencia stuartii ATCC 25827</name>
    <dbReference type="NCBI Taxonomy" id="471874"/>
    <lineage>
        <taxon>Bacteria</taxon>
        <taxon>Pseudomonadati</taxon>
        <taxon>Pseudomonadota</taxon>
        <taxon>Gammaproteobacteria</taxon>
        <taxon>Enterobacterales</taxon>
        <taxon>Morganellaceae</taxon>
        <taxon>Providencia</taxon>
    </lineage>
</organism>
<dbReference type="Pfam" id="PF02798">
    <property type="entry name" value="GST_N"/>
    <property type="match status" value="1"/>
</dbReference>
<dbReference type="SFLD" id="SFLDS00019">
    <property type="entry name" value="Glutathione_Transferase_(cytos"/>
    <property type="match status" value="1"/>
</dbReference>
<dbReference type="InterPro" id="IPR036282">
    <property type="entry name" value="Glutathione-S-Trfase_C_sf"/>
</dbReference>
<name>A0AA87CPJ3_PROST</name>
<dbReference type="InterPro" id="IPR004045">
    <property type="entry name" value="Glutathione_S-Trfase_N"/>
</dbReference>